<proteinExistence type="predicted"/>
<sequence length="65" mass="7814">MWFLILMQLNLEYGSKRQRTSVKRIKSQRSSWRVFFSVMHSLYSCVPGVTCSFDSYLKQHFNMKT</sequence>
<dbReference type="AlphaFoldDB" id="A0A0V0GEX8"/>
<evidence type="ECO:0000313" key="1">
    <source>
        <dbReference type="EMBL" id="JAP06563.1"/>
    </source>
</evidence>
<organism evidence="1">
    <name type="scientific">Solanum chacoense</name>
    <name type="common">Chaco potato</name>
    <dbReference type="NCBI Taxonomy" id="4108"/>
    <lineage>
        <taxon>Eukaryota</taxon>
        <taxon>Viridiplantae</taxon>
        <taxon>Streptophyta</taxon>
        <taxon>Embryophyta</taxon>
        <taxon>Tracheophyta</taxon>
        <taxon>Spermatophyta</taxon>
        <taxon>Magnoliopsida</taxon>
        <taxon>eudicotyledons</taxon>
        <taxon>Gunneridae</taxon>
        <taxon>Pentapetalae</taxon>
        <taxon>asterids</taxon>
        <taxon>lamiids</taxon>
        <taxon>Solanales</taxon>
        <taxon>Solanaceae</taxon>
        <taxon>Solanoideae</taxon>
        <taxon>Solaneae</taxon>
        <taxon>Solanum</taxon>
    </lineage>
</organism>
<reference evidence="1" key="1">
    <citation type="submission" date="2015-12" db="EMBL/GenBank/DDBJ databases">
        <title>Gene expression during late stages of embryo sac development: a critical building block for successful pollen-pistil interactions.</title>
        <authorList>
            <person name="Liu Y."/>
            <person name="Joly V."/>
            <person name="Sabar M."/>
            <person name="Matton D.P."/>
        </authorList>
    </citation>
    <scope>NUCLEOTIDE SEQUENCE</scope>
</reference>
<name>A0A0V0GEX8_SOLCH</name>
<protein>
    <submittedName>
        <fullName evidence="1">Putative ovule protein</fullName>
    </submittedName>
</protein>
<accession>A0A0V0GEX8</accession>
<dbReference type="EMBL" id="GEDG01040912">
    <property type="protein sequence ID" value="JAP06563.1"/>
    <property type="molecule type" value="Transcribed_RNA"/>
</dbReference>